<accession>B2IB72</accession>
<evidence type="ECO:0000256" key="7">
    <source>
        <dbReference type="SAM" id="Phobius"/>
    </source>
</evidence>
<keyword evidence="9" id="KW-1185">Reference proteome</keyword>
<dbReference type="Pfam" id="PF02417">
    <property type="entry name" value="Chromate_transp"/>
    <property type="match status" value="1"/>
</dbReference>
<evidence type="ECO:0000256" key="6">
    <source>
        <dbReference type="ARBA" id="ARBA00023136"/>
    </source>
</evidence>
<keyword evidence="4 7" id="KW-0812">Transmembrane</keyword>
<proteinExistence type="inferred from homology"/>
<comment type="similarity">
    <text evidence="2">Belongs to the chromate ion transporter (CHR) (TC 2.A.51) family.</text>
</comment>
<dbReference type="OrthoDB" id="556585at2"/>
<dbReference type="InterPro" id="IPR003370">
    <property type="entry name" value="Chromate_transpt"/>
</dbReference>
<reference evidence="8 9" key="2">
    <citation type="journal article" date="2010" name="J. Bacteriol.">
        <title>Complete genome sequence of Beijerinckia indica subsp. indica.</title>
        <authorList>
            <person name="Tamas I."/>
            <person name="Dedysh S.N."/>
            <person name="Liesack W."/>
            <person name="Stott M.B."/>
            <person name="Alam M."/>
            <person name="Murrell J.C."/>
            <person name="Dunfield P.F."/>
        </authorList>
    </citation>
    <scope>NUCLEOTIDE SEQUENCE [LARGE SCALE GENOMIC DNA]</scope>
    <source>
        <strain evidence="9">ATCC 9039 / DSM 1715 / NCIMB 8712</strain>
    </source>
</reference>
<dbReference type="STRING" id="395963.Bind_1523"/>
<dbReference type="AlphaFoldDB" id="B2IB72"/>
<dbReference type="GO" id="GO:0005886">
    <property type="term" value="C:plasma membrane"/>
    <property type="evidence" value="ECO:0007669"/>
    <property type="project" value="UniProtKB-SubCell"/>
</dbReference>
<dbReference type="GO" id="GO:0015109">
    <property type="term" value="F:chromate transmembrane transporter activity"/>
    <property type="evidence" value="ECO:0007669"/>
    <property type="project" value="InterPro"/>
</dbReference>
<dbReference type="InterPro" id="IPR052518">
    <property type="entry name" value="CHR_Transporter"/>
</dbReference>
<keyword evidence="5 7" id="KW-1133">Transmembrane helix</keyword>
<evidence type="ECO:0000313" key="9">
    <source>
        <dbReference type="Proteomes" id="UP000001695"/>
    </source>
</evidence>
<reference evidence="9" key="1">
    <citation type="submission" date="2008-03" db="EMBL/GenBank/DDBJ databases">
        <title>Complete sequence of chromosome of Beijerinckia indica subsp. indica ATCC 9039.</title>
        <authorList>
            <consortium name="US DOE Joint Genome Institute"/>
            <person name="Copeland A."/>
            <person name="Lucas S."/>
            <person name="Lapidus A."/>
            <person name="Glavina del Rio T."/>
            <person name="Dalin E."/>
            <person name="Tice H."/>
            <person name="Bruce D."/>
            <person name="Goodwin L."/>
            <person name="Pitluck S."/>
            <person name="LaButti K."/>
            <person name="Schmutz J."/>
            <person name="Larimer F."/>
            <person name="Land M."/>
            <person name="Hauser L."/>
            <person name="Kyrpides N."/>
            <person name="Mikhailova N."/>
            <person name="Dunfield P.F."/>
            <person name="Dedysh S.N."/>
            <person name="Liesack W."/>
            <person name="Saw J.H."/>
            <person name="Alam M."/>
            <person name="Chen Y."/>
            <person name="Murrell J.C."/>
            <person name="Richardson P."/>
        </authorList>
    </citation>
    <scope>NUCLEOTIDE SEQUENCE [LARGE SCALE GENOMIC DNA]</scope>
    <source>
        <strain evidence="9">ATCC 9039 / DSM 1715 / NCIMB 8712</strain>
    </source>
</reference>
<dbReference type="eggNOG" id="COG2059">
    <property type="taxonomic scope" value="Bacteria"/>
</dbReference>
<dbReference type="PANTHER" id="PTHR43663:SF1">
    <property type="entry name" value="CHROMATE TRANSPORTER"/>
    <property type="match status" value="1"/>
</dbReference>
<feature type="transmembrane region" description="Helical" evidence="7">
    <location>
        <begin position="62"/>
        <end position="93"/>
    </location>
</feature>
<keyword evidence="6 7" id="KW-0472">Membrane</keyword>
<name>B2IB72_BEII9</name>
<dbReference type="HOGENOM" id="CLU_018106_1_2_5"/>
<sequence>MTGTLWQIISTCLQASLLAIGGVTGTLPEIQRQLVDQHHLMTSASFVRLIAVGQVAPGPNVIVISLLGWSLAGLAGFMAATLAVLLPSSLLTFAVGRMMGRHAQHPWLILVKKALAPVAVGLLFATGWILAGAAYHAPISALISIAMVLTICFTKISPLWGIGTGALIGWLAIH</sequence>
<feature type="transmembrane region" description="Helical" evidence="7">
    <location>
        <begin position="114"/>
        <end position="135"/>
    </location>
</feature>
<gene>
    <name evidence="8" type="ordered locus">Bind_1523</name>
</gene>
<feature type="transmembrane region" description="Helical" evidence="7">
    <location>
        <begin position="141"/>
        <end position="173"/>
    </location>
</feature>
<evidence type="ECO:0000256" key="5">
    <source>
        <dbReference type="ARBA" id="ARBA00022989"/>
    </source>
</evidence>
<evidence type="ECO:0000256" key="2">
    <source>
        <dbReference type="ARBA" id="ARBA00005262"/>
    </source>
</evidence>
<dbReference type="EMBL" id="CP001016">
    <property type="protein sequence ID" value="ACB95156.1"/>
    <property type="molecule type" value="Genomic_DNA"/>
</dbReference>
<dbReference type="PANTHER" id="PTHR43663">
    <property type="entry name" value="CHROMATE TRANSPORT PROTEIN-RELATED"/>
    <property type="match status" value="1"/>
</dbReference>
<evidence type="ECO:0000256" key="3">
    <source>
        <dbReference type="ARBA" id="ARBA00022475"/>
    </source>
</evidence>
<protein>
    <submittedName>
        <fullName evidence="8">Chromate transporter</fullName>
    </submittedName>
</protein>
<organism evidence="8 9">
    <name type="scientific">Beijerinckia indica subsp. indica (strain ATCC 9039 / DSM 1715 / NCIMB 8712)</name>
    <dbReference type="NCBI Taxonomy" id="395963"/>
    <lineage>
        <taxon>Bacteria</taxon>
        <taxon>Pseudomonadati</taxon>
        <taxon>Pseudomonadota</taxon>
        <taxon>Alphaproteobacteria</taxon>
        <taxon>Hyphomicrobiales</taxon>
        <taxon>Beijerinckiaceae</taxon>
        <taxon>Beijerinckia</taxon>
    </lineage>
</organism>
<evidence type="ECO:0000256" key="4">
    <source>
        <dbReference type="ARBA" id="ARBA00022692"/>
    </source>
</evidence>
<evidence type="ECO:0000256" key="1">
    <source>
        <dbReference type="ARBA" id="ARBA00004651"/>
    </source>
</evidence>
<evidence type="ECO:0000313" key="8">
    <source>
        <dbReference type="EMBL" id="ACB95156.1"/>
    </source>
</evidence>
<dbReference type="KEGG" id="bid:Bind_1523"/>
<dbReference type="Proteomes" id="UP000001695">
    <property type="component" value="Chromosome"/>
</dbReference>
<comment type="subcellular location">
    <subcellularLocation>
        <location evidence="1">Cell membrane</location>
        <topology evidence="1">Multi-pass membrane protein</topology>
    </subcellularLocation>
</comment>
<dbReference type="RefSeq" id="WP_012384513.1">
    <property type="nucleotide sequence ID" value="NC_010581.1"/>
</dbReference>
<feature type="transmembrane region" description="Helical" evidence="7">
    <location>
        <begin position="6"/>
        <end position="27"/>
    </location>
</feature>
<keyword evidence="3" id="KW-1003">Cell membrane</keyword>